<feature type="region of interest" description="Disordered" evidence="1">
    <location>
        <begin position="1"/>
        <end position="85"/>
    </location>
</feature>
<evidence type="ECO:0000256" key="1">
    <source>
        <dbReference type="SAM" id="MobiDB-lite"/>
    </source>
</evidence>
<dbReference type="Pfam" id="PF10274">
    <property type="entry name" value="ParcG"/>
    <property type="match status" value="1"/>
</dbReference>
<protein>
    <submittedName>
        <fullName evidence="2">Uncharacterized protein</fullName>
    </submittedName>
</protein>
<name>B6DTH0_BODSA</name>
<dbReference type="AlphaFoldDB" id="B6DTH0"/>
<dbReference type="VEuPathDB" id="TriTrypDB:BSAL_26035"/>
<dbReference type="PANTHER" id="PTHR21207:SF1">
    <property type="entry name" value="PACRG-LIKE PROTEIN"/>
    <property type="match status" value="1"/>
</dbReference>
<dbReference type="InterPro" id="IPR019399">
    <property type="entry name" value="Parkin_co-regulated_protein"/>
</dbReference>
<organism evidence="2">
    <name type="scientific">Bodo saltans</name>
    <name type="common">Flagellated protozoan</name>
    <dbReference type="NCBI Taxonomy" id="75058"/>
    <lineage>
        <taxon>Eukaryota</taxon>
        <taxon>Discoba</taxon>
        <taxon>Euglenozoa</taxon>
        <taxon>Kinetoplastea</taxon>
        <taxon>Metakinetoplastina</taxon>
        <taxon>Eubodonida</taxon>
        <taxon>Bodonidae</taxon>
        <taxon>Bodo</taxon>
    </lineage>
</organism>
<dbReference type="EMBL" id="FJ168553">
    <property type="protein sequence ID" value="ACI16000.1"/>
    <property type="molecule type" value="Genomic_DNA"/>
</dbReference>
<feature type="compositionally biased region" description="Low complexity" evidence="1">
    <location>
        <begin position="39"/>
        <end position="63"/>
    </location>
</feature>
<reference evidence="2" key="1">
    <citation type="submission" date="2008-08" db="EMBL/GenBank/DDBJ databases">
        <title>Insights into the genome sequence of a free-living kinetoplastid: Bodo saltans (Kinetoplastida: Euglenozoa).</title>
        <authorList>
            <person name="Jackson A.P."/>
            <person name="Quail M.A."/>
            <person name="Berriman M."/>
        </authorList>
    </citation>
    <scope>NUCLEOTIDE SEQUENCE</scope>
    <source>
        <strain evidence="2">Lake Konstanz</strain>
    </source>
</reference>
<sequence>MSKIPVPITMPRSGAAAPSKTTGGAYPYNSAQDPPAPSAGSSRAKATPAAAPSSSSTASSATPESKPKISQRLNPNKCTDPFQTNTKKCKSTFSQSYISGSIPCRLHTSASRYHLHWDQGATTGFSPDLLVVCADGLSETEHPYVILAPMMFHELVLRAEGCVDMFVPVAEPITSHIRKAMLAPETFEAGLHALSLVLQKTGTLLTQHMAKIVPCLAKNYADKKKRDSIAAVLGLLEQQCGPEATKLIKSKIPTY</sequence>
<evidence type="ECO:0000313" key="2">
    <source>
        <dbReference type="EMBL" id="ACI16000.1"/>
    </source>
</evidence>
<proteinExistence type="predicted"/>
<dbReference type="PANTHER" id="PTHR21207">
    <property type="entry name" value="PARKIN COREGULATED GENE PROTEIN PARK2 COREGULATED"/>
    <property type="match status" value="1"/>
</dbReference>
<accession>B6DTH0</accession>
<feature type="compositionally biased region" description="Polar residues" evidence="1">
    <location>
        <begin position="71"/>
        <end position="85"/>
    </location>
</feature>